<dbReference type="EMBL" id="CP013187">
    <property type="protein sequence ID" value="ALO43274.1"/>
    <property type="molecule type" value="Genomic_DNA"/>
</dbReference>
<protein>
    <recommendedName>
        <fullName evidence="6 9">1-acyl-sn-glycerol-3-phosphate acyltransferase</fullName>
        <ecNumber evidence="5 9">2.3.1.51</ecNumber>
    </recommendedName>
</protein>
<evidence type="ECO:0000256" key="5">
    <source>
        <dbReference type="ARBA" id="ARBA00013211"/>
    </source>
</evidence>
<dbReference type="SUPFAM" id="SSF69593">
    <property type="entry name" value="Glycerol-3-phosphate (1)-acyltransferase"/>
    <property type="match status" value="1"/>
</dbReference>
<proteinExistence type="inferred from homology"/>
<evidence type="ECO:0000256" key="8">
    <source>
        <dbReference type="ARBA" id="ARBA00023315"/>
    </source>
</evidence>
<evidence type="ECO:0000313" key="12">
    <source>
        <dbReference type="EMBL" id="ALO43274.1"/>
    </source>
</evidence>
<comment type="pathway">
    <text evidence="3">Lipid metabolism.</text>
</comment>
<feature type="transmembrane region" description="Helical" evidence="10">
    <location>
        <begin position="6"/>
        <end position="27"/>
    </location>
</feature>
<dbReference type="EC" id="2.3.1.51" evidence="5 9"/>
<evidence type="ECO:0000256" key="4">
    <source>
        <dbReference type="ARBA" id="ARBA00008655"/>
    </source>
</evidence>
<keyword evidence="8 9" id="KW-0012">Acyltransferase</keyword>
<keyword evidence="9" id="KW-1208">Phospholipid metabolism</keyword>
<dbReference type="SMART" id="SM00563">
    <property type="entry name" value="PlsC"/>
    <property type="match status" value="1"/>
</dbReference>
<dbReference type="KEGG" id="pphe:PP2015_2788"/>
<evidence type="ECO:0000256" key="6">
    <source>
        <dbReference type="ARBA" id="ARBA00016139"/>
    </source>
</evidence>
<evidence type="ECO:0000256" key="3">
    <source>
        <dbReference type="ARBA" id="ARBA00005189"/>
    </source>
</evidence>
<evidence type="ECO:0000256" key="10">
    <source>
        <dbReference type="SAM" id="Phobius"/>
    </source>
</evidence>
<accession>A0A0S2K481</accession>
<evidence type="ECO:0000256" key="1">
    <source>
        <dbReference type="ARBA" id="ARBA00001141"/>
    </source>
</evidence>
<dbReference type="InterPro" id="IPR002123">
    <property type="entry name" value="Plipid/glycerol_acylTrfase"/>
</dbReference>
<dbReference type="GO" id="GO:0006654">
    <property type="term" value="P:phosphatidic acid biosynthetic process"/>
    <property type="evidence" value="ECO:0007669"/>
    <property type="project" value="TreeGrafter"/>
</dbReference>
<evidence type="ECO:0000256" key="9">
    <source>
        <dbReference type="RuleBase" id="RU361267"/>
    </source>
</evidence>
<organism evidence="12 13">
    <name type="scientific">Pseudoalteromonas phenolica</name>
    <dbReference type="NCBI Taxonomy" id="161398"/>
    <lineage>
        <taxon>Bacteria</taxon>
        <taxon>Pseudomonadati</taxon>
        <taxon>Pseudomonadota</taxon>
        <taxon>Gammaproteobacteria</taxon>
        <taxon>Alteromonadales</taxon>
        <taxon>Pseudoalteromonadaceae</taxon>
        <taxon>Pseudoalteromonas</taxon>
    </lineage>
</organism>
<comment type="similarity">
    <text evidence="4 9">Belongs to the 1-acyl-sn-glycerol-3-phosphate acyltransferase family.</text>
</comment>
<dbReference type="GO" id="GO:0005886">
    <property type="term" value="C:plasma membrane"/>
    <property type="evidence" value="ECO:0007669"/>
    <property type="project" value="TreeGrafter"/>
</dbReference>
<dbReference type="PATRIC" id="fig|161398.10.peg.2847"/>
<keyword evidence="10" id="KW-0812">Transmembrane</keyword>
<dbReference type="Pfam" id="PF01553">
    <property type="entry name" value="Acyltransferase"/>
    <property type="match status" value="1"/>
</dbReference>
<feature type="domain" description="Phospholipid/glycerol acyltransferase" evidence="11">
    <location>
        <begin position="67"/>
        <end position="182"/>
    </location>
</feature>
<dbReference type="AlphaFoldDB" id="A0A0S2K481"/>
<gene>
    <name evidence="12" type="ORF">PP2015_2788</name>
</gene>
<keyword evidence="9" id="KW-0444">Lipid biosynthesis</keyword>
<dbReference type="GO" id="GO:0016024">
    <property type="term" value="P:CDP-diacylglycerol biosynthetic process"/>
    <property type="evidence" value="ECO:0007669"/>
    <property type="project" value="UniProtKB-UniPathway"/>
</dbReference>
<reference evidence="12 13" key="1">
    <citation type="submission" date="2015-11" db="EMBL/GenBank/DDBJ databases">
        <authorList>
            <person name="Zhang Y."/>
            <person name="Guo Z."/>
        </authorList>
    </citation>
    <scope>NUCLEOTIDE SEQUENCE [LARGE SCALE GENOMIC DNA]</scope>
    <source>
        <strain evidence="12 13">KCTC 12086</strain>
    </source>
</reference>
<sequence>MLAVLRVIAMALFIVLSCIFGLLLSIIRPFHRNNVHIIASWFGKMSTVVGVKLEINVDPSASKVGPAIYVANHQNNYDLFTLPAAVPENTVSMGKHSLKWIPFFGQLYWLSGNILINRGNRSKAMGTLGKSVAKIKENGLSVWMFPEGTRSYGRGLLPFKTGAFHTAMNADVPVVPVCMNSTHDCIKLNRWDNGTIYIDVLAPISLDKEISARDHASATHTLMAERIAQLDDKVKEDNGKLARNK</sequence>
<dbReference type="GO" id="GO:0003841">
    <property type="term" value="F:1-acylglycerol-3-phosphate O-acyltransferase activity"/>
    <property type="evidence" value="ECO:0007669"/>
    <property type="project" value="UniProtKB-UniRule"/>
</dbReference>
<name>A0A0S2K481_9GAMM</name>
<dbReference type="PANTHER" id="PTHR10434:SF11">
    <property type="entry name" value="1-ACYL-SN-GLYCEROL-3-PHOSPHATE ACYLTRANSFERASE"/>
    <property type="match status" value="1"/>
</dbReference>
<evidence type="ECO:0000313" key="13">
    <source>
        <dbReference type="Proteomes" id="UP000061457"/>
    </source>
</evidence>
<evidence type="ECO:0000256" key="2">
    <source>
        <dbReference type="ARBA" id="ARBA00004728"/>
    </source>
</evidence>
<dbReference type="UniPathway" id="UPA00557">
    <property type="reaction ID" value="UER00613"/>
</dbReference>
<keyword evidence="7 9" id="KW-0808">Transferase</keyword>
<dbReference type="STRING" id="161398.PP2015_2788"/>
<dbReference type="PROSITE" id="PS51257">
    <property type="entry name" value="PROKAR_LIPOPROTEIN"/>
    <property type="match status" value="1"/>
</dbReference>
<comment type="catalytic activity">
    <reaction evidence="1 9">
        <text>a 1-acyl-sn-glycero-3-phosphate + an acyl-CoA = a 1,2-diacyl-sn-glycero-3-phosphate + CoA</text>
        <dbReference type="Rhea" id="RHEA:19709"/>
        <dbReference type="ChEBI" id="CHEBI:57287"/>
        <dbReference type="ChEBI" id="CHEBI:57970"/>
        <dbReference type="ChEBI" id="CHEBI:58342"/>
        <dbReference type="ChEBI" id="CHEBI:58608"/>
        <dbReference type="EC" id="2.3.1.51"/>
    </reaction>
</comment>
<evidence type="ECO:0000256" key="7">
    <source>
        <dbReference type="ARBA" id="ARBA00022679"/>
    </source>
</evidence>
<evidence type="ECO:0000259" key="11">
    <source>
        <dbReference type="SMART" id="SM00563"/>
    </source>
</evidence>
<keyword evidence="9" id="KW-0594">Phospholipid biosynthesis</keyword>
<keyword evidence="10" id="KW-1133">Transmembrane helix</keyword>
<dbReference type="PANTHER" id="PTHR10434">
    <property type="entry name" value="1-ACYL-SN-GLYCEROL-3-PHOSPHATE ACYLTRANSFERASE"/>
    <property type="match status" value="1"/>
</dbReference>
<dbReference type="NCBIfam" id="TIGR00530">
    <property type="entry name" value="AGP_acyltrn"/>
    <property type="match status" value="1"/>
</dbReference>
<keyword evidence="9" id="KW-0443">Lipid metabolism</keyword>
<dbReference type="InterPro" id="IPR004552">
    <property type="entry name" value="AGP_acyltrans"/>
</dbReference>
<dbReference type="Proteomes" id="UP000061457">
    <property type="component" value="Chromosome I"/>
</dbReference>
<comment type="domain">
    <text evidence="9">The HXXXXD motif is essential for acyltransferase activity and may constitute the binding site for the phosphate moiety of the glycerol-3-phosphate.</text>
</comment>
<keyword evidence="13" id="KW-1185">Reference proteome</keyword>
<dbReference type="CDD" id="cd07989">
    <property type="entry name" value="LPLAT_AGPAT-like"/>
    <property type="match status" value="1"/>
</dbReference>
<comment type="pathway">
    <text evidence="2">Phospholipid metabolism; CDP-diacylglycerol biosynthesis; CDP-diacylglycerol from sn-glycerol 3-phosphate: step 2/3.</text>
</comment>
<dbReference type="RefSeq" id="WP_058030945.1">
    <property type="nucleotide sequence ID" value="NZ_CP013187.1"/>
</dbReference>
<keyword evidence="10" id="KW-0472">Membrane</keyword>